<reference evidence="6 7" key="1">
    <citation type="journal article" date="2023" name="Environ Microbiome">
        <title>A coral-associated actinobacterium mitigates coral bleaching under heat stress.</title>
        <authorList>
            <person name="Li J."/>
            <person name="Zou Y."/>
            <person name="Li Q."/>
            <person name="Zhang J."/>
            <person name="Bourne D.G."/>
            <person name="Lyu Y."/>
            <person name="Liu C."/>
            <person name="Zhang S."/>
        </authorList>
    </citation>
    <scope>NUCLEOTIDE SEQUENCE [LARGE SCALE GENOMIC DNA]</scope>
    <source>
        <strain evidence="6 7">SCSIO 13291</strain>
    </source>
</reference>
<name>A0ABZ3C9B3_9ACTN</name>
<evidence type="ECO:0000313" key="7">
    <source>
        <dbReference type="Proteomes" id="UP001434337"/>
    </source>
</evidence>
<organism evidence="6 7">
    <name type="scientific">Propioniciclava soli</name>
    <dbReference type="NCBI Taxonomy" id="2775081"/>
    <lineage>
        <taxon>Bacteria</taxon>
        <taxon>Bacillati</taxon>
        <taxon>Actinomycetota</taxon>
        <taxon>Actinomycetes</taxon>
        <taxon>Propionibacteriales</taxon>
        <taxon>Propionibacteriaceae</taxon>
        <taxon>Propioniciclava</taxon>
    </lineage>
</organism>
<feature type="domain" description="FAD-binding" evidence="5">
    <location>
        <begin position="3"/>
        <end position="162"/>
    </location>
</feature>
<protein>
    <submittedName>
        <fullName evidence="6">NAD(P)/FAD-dependent oxidoreductase</fullName>
    </submittedName>
</protein>
<dbReference type="RefSeq" id="WP_342373081.1">
    <property type="nucleotide sequence ID" value="NZ_CP115965.1"/>
</dbReference>
<dbReference type="PANTHER" id="PTHR47178">
    <property type="entry name" value="MONOOXYGENASE, FAD-BINDING"/>
    <property type="match status" value="1"/>
</dbReference>
<dbReference type="EMBL" id="CP115965">
    <property type="protein sequence ID" value="WZW99370.1"/>
    <property type="molecule type" value="Genomic_DNA"/>
</dbReference>
<accession>A0ABZ3C9B3</accession>
<evidence type="ECO:0000256" key="3">
    <source>
        <dbReference type="ARBA" id="ARBA00023002"/>
    </source>
</evidence>
<evidence type="ECO:0000259" key="5">
    <source>
        <dbReference type="Pfam" id="PF01494"/>
    </source>
</evidence>
<keyword evidence="2" id="KW-0274">FAD</keyword>
<dbReference type="PRINTS" id="PR00420">
    <property type="entry name" value="RNGMNOXGNASE"/>
</dbReference>
<feature type="domain" description="FAD-binding" evidence="5">
    <location>
        <begin position="307"/>
        <end position="366"/>
    </location>
</feature>
<dbReference type="Gene3D" id="3.50.50.60">
    <property type="entry name" value="FAD/NAD(P)-binding domain"/>
    <property type="match status" value="1"/>
</dbReference>
<dbReference type="SUPFAM" id="SSF51905">
    <property type="entry name" value="FAD/NAD(P)-binding domain"/>
    <property type="match status" value="1"/>
</dbReference>
<dbReference type="Pfam" id="PF01494">
    <property type="entry name" value="FAD_binding_3"/>
    <property type="match status" value="2"/>
</dbReference>
<dbReference type="InterPro" id="IPR002938">
    <property type="entry name" value="FAD-bd"/>
</dbReference>
<gene>
    <name evidence="6" type="ORF">PCC79_03995</name>
</gene>
<evidence type="ECO:0000313" key="6">
    <source>
        <dbReference type="EMBL" id="WZW99370.1"/>
    </source>
</evidence>
<dbReference type="PANTHER" id="PTHR47178:SF6">
    <property type="entry name" value="FAD-BINDING DOMAIN-CONTAINING PROTEIN"/>
    <property type="match status" value="1"/>
</dbReference>
<keyword evidence="4" id="KW-0503">Monooxygenase</keyword>
<dbReference type="Proteomes" id="UP001434337">
    <property type="component" value="Chromosome"/>
</dbReference>
<dbReference type="InterPro" id="IPR036188">
    <property type="entry name" value="FAD/NAD-bd_sf"/>
</dbReference>
<sequence>MRIIVCGAGMGGLALAHGLLGKAEVVVVEQDVAAAETGGYRISLNDEACGALADLIPGALMEEIRLVSDTGSAFEQFTIADSQLRPIVVAAEPTGQDRILAQRQVLRVLLARDISASIRFGSTVRDVAQDDTGAAVTLSDGSVVDGDLVVAADGANSTVISSFLGTSPTRDLGLTGIAGWAPLGTDAPPTYLRRGPALAFGADGTGVFLSIYNPPSRAATDPTVAALTGGPALIWGTINRSESLRGTRHTSAGDLVQQAGALLTRWSPWLTEHVSASDLERVAAFRFRAANPSGPIADWTPRSVTGLGDAIHAMPPTGGRGASTAICDAADLVDAITEHLDGAPLYSALARYQRSISPRARAAIRESLGPVRVINALRHRPAQALARPLLSVAGAWGQRRYRGTP</sequence>
<keyword evidence="3" id="KW-0560">Oxidoreductase</keyword>
<evidence type="ECO:0000256" key="2">
    <source>
        <dbReference type="ARBA" id="ARBA00022827"/>
    </source>
</evidence>
<evidence type="ECO:0000256" key="4">
    <source>
        <dbReference type="ARBA" id="ARBA00023033"/>
    </source>
</evidence>
<keyword evidence="1" id="KW-0285">Flavoprotein</keyword>
<proteinExistence type="predicted"/>
<evidence type="ECO:0000256" key="1">
    <source>
        <dbReference type="ARBA" id="ARBA00022630"/>
    </source>
</evidence>
<keyword evidence="7" id="KW-1185">Reference proteome</keyword>